<dbReference type="Proteomes" id="UP000015241">
    <property type="component" value="Unassembled WGS sequence"/>
</dbReference>
<sequence>TPRQIQEAVSEYVASADLTDNFADNQAFLDAAVENAANLPVDDLESFPLTLENVERITWLSMYQPIIYCDDSGSMSGSQWDTQRRLVDRIAKLATRVVPDGYGVWLRFLNSPISGDNLTHTEILQYYDSIGPTAMTPLGTTLRRRILEPLVYNVLPSRPNRKLERPLLICVITDGMPNQEPITAFEEAIADCRRFLRQAGSQPTQVRFCVNQIGGDSSAAGFLERLRRNQEIQDVVYCTTGRLDSGFSDLQENQRELETWLLKILTDPIMPAHNNA</sequence>
<dbReference type="InterPro" id="IPR036465">
    <property type="entry name" value="vWFA_dom_sf"/>
</dbReference>
<keyword evidence="2" id="KW-1185">Reference proteome</keyword>
<reference evidence="1 2" key="1">
    <citation type="journal article" date="2012" name="Science">
        <title>The Paleozoic origin of enzymatic lignin decomposition reconstructed from 31 fungal genomes.</title>
        <authorList>
            <person name="Floudas D."/>
            <person name="Binder M."/>
            <person name="Riley R."/>
            <person name="Barry K."/>
            <person name="Blanchette R.A."/>
            <person name="Henrissat B."/>
            <person name="Martinez A.T."/>
            <person name="Otillar R."/>
            <person name="Spatafora J.W."/>
            <person name="Yadav J.S."/>
            <person name="Aerts A."/>
            <person name="Benoit I."/>
            <person name="Boyd A."/>
            <person name="Carlson A."/>
            <person name="Copeland A."/>
            <person name="Coutinho P.M."/>
            <person name="de Vries R.P."/>
            <person name="Ferreira P."/>
            <person name="Findley K."/>
            <person name="Foster B."/>
            <person name="Gaskell J."/>
            <person name="Glotzer D."/>
            <person name="Gorecki P."/>
            <person name="Heitman J."/>
            <person name="Hesse C."/>
            <person name="Hori C."/>
            <person name="Igarashi K."/>
            <person name="Jurgens J.A."/>
            <person name="Kallen N."/>
            <person name="Kersten P."/>
            <person name="Kohler A."/>
            <person name="Kuees U."/>
            <person name="Kumar T.K.A."/>
            <person name="Kuo A."/>
            <person name="LaButti K."/>
            <person name="Larrondo L.F."/>
            <person name="Lindquist E."/>
            <person name="Ling A."/>
            <person name="Lombard V."/>
            <person name="Lucas S."/>
            <person name="Lundell T."/>
            <person name="Martin R."/>
            <person name="McLaughlin D.J."/>
            <person name="Morgenstern I."/>
            <person name="Morin E."/>
            <person name="Murat C."/>
            <person name="Nagy L.G."/>
            <person name="Nolan M."/>
            <person name="Ohm R.A."/>
            <person name="Patyshakuliyeva A."/>
            <person name="Rokas A."/>
            <person name="Ruiz-Duenas F.J."/>
            <person name="Sabat G."/>
            <person name="Salamov A."/>
            <person name="Samejima M."/>
            <person name="Schmutz J."/>
            <person name="Slot J.C."/>
            <person name="St John F."/>
            <person name="Stenlid J."/>
            <person name="Sun H."/>
            <person name="Sun S."/>
            <person name="Syed K."/>
            <person name="Tsang A."/>
            <person name="Wiebenga A."/>
            <person name="Young D."/>
            <person name="Pisabarro A."/>
            <person name="Eastwood D.C."/>
            <person name="Martin F."/>
            <person name="Cullen D."/>
            <person name="Grigoriev I.V."/>
            <person name="Hibbett D.S."/>
        </authorList>
    </citation>
    <scope>NUCLEOTIDE SEQUENCE</scope>
    <source>
        <strain evidence="2">FP-58527</strain>
    </source>
</reference>
<dbReference type="PANTHER" id="PTHR34706">
    <property type="entry name" value="SLR1338 PROTEIN"/>
    <property type="match status" value="1"/>
</dbReference>
<accession>S8EP06</accession>
<evidence type="ECO:0000313" key="1">
    <source>
        <dbReference type="EMBL" id="EPT04744.1"/>
    </source>
</evidence>
<dbReference type="PANTHER" id="PTHR34706:SF3">
    <property type="entry name" value="ANKYRIN REPEAT PROTEIN (AFU_ORTHOLOGUE AFUA_7G06200)"/>
    <property type="match status" value="1"/>
</dbReference>
<dbReference type="HOGENOM" id="CLU_1010283_0_0_1"/>
<gene>
    <name evidence="1" type="ORF">FOMPIDRAFT_1113370</name>
</gene>
<proteinExistence type="predicted"/>
<dbReference type="OrthoDB" id="2142040at2759"/>
<dbReference type="InParanoid" id="S8EP06"/>
<dbReference type="STRING" id="743788.S8EP06"/>
<feature type="non-terminal residue" evidence="1">
    <location>
        <position position="1"/>
    </location>
</feature>
<dbReference type="EMBL" id="KE504126">
    <property type="protein sequence ID" value="EPT04744.1"/>
    <property type="molecule type" value="Genomic_DNA"/>
</dbReference>
<organism evidence="1 2">
    <name type="scientific">Fomitopsis schrenkii</name>
    <name type="common">Brown rot fungus</name>
    <dbReference type="NCBI Taxonomy" id="2126942"/>
    <lineage>
        <taxon>Eukaryota</taxon>
        <taxon>Fungi</taxon>
        <taxon>Dikarya</taxon>
        <taxon>Basidiomycota</taxon>
        <taxon>Agaricomycotina</taxon>
        <taxon>Agaricomycetes</taxon>
        <taxon>Polyporales</taxon>
        <taxon>Fomitopsis</taxon>
    </lineage>
</organism>
<protein>
    <recommendedName>
        <fullName evidence="3">VWFA domain-containing protein</fullName>
    </recommendedName>
</protein>
<dbReference type="Gene3D" id="3.40.50.410">
    <property type="entry name" value="von Willebrand factor, type A domain"/>
    <property type="match status" value="1"/>
</dbReference>
<name>S8EP06_FOMSC</name>
<evidence type="ECO:0008006" key="3">
    <source>
        <dbReference type="Google" id="ProtNLM"/>
    </source>
</evidence>
<dbReference type="AlphaFoldDB" id="S8EP06"/>
<dbReference type="eggNOG" id="ENOG502QUI6">
    <property type="taxonomic scope" value="Eukaryota"/>
</dbReference>
<evidence type="ECO:0000313" key="2">
    <source>
        <dbReference type="Proteomes" id="UP000015241"/>
    </source>
</evidence>
<dbReference type="SUPFAM" id="SSF53300">
    <property type="entry name" value="vWA-like"/>
    <property type="match status" value="1"/>
</dbReference>